<dbReference type="Proteomes" id="UP000640614">
    <property type="component" value="Unassembled WGS sequence"/>
</dbReference>
<accession>A0ABR9TEB1</accession>
<organism evidence="1 2">
    <name type="scientific">Flavobacterium hungaricum</name>
    <dbReference type="NCBI Taxonomy" id="2082725"/>
    <lineage>
        <taxon>Bacteria</taxon>
        <taxon>Pseudomonadati</taxon>
        <taxon>Bacteroidota</taxon>
        <taxon>Flavobacteriia</taxon>
        <taxon>Flavobacteriales</taxon>
        <taxon>Flavobacteriaceae</taxon>
        <taxon>Flavobacterium</taxon>
    </lineage>
</organism>
<gene>
    <name evidence="1" type="ORF">C4F50_00425</name>
</gene>
<reference evidence="1 2" key="1">
    <citation type="submission" date="2018-07" db="EMBL/GenBank/DDBJ databases">
        <title>Genome assembly of strain KB82.</title>
        <authorList>
            <person name="Kukolya J."/>
            <person name="Horvath B."/>
            <person name="Nagy I."/>
            <person name="Toth A."/>
        </authorList>
    </citation>
    <scope>NUCLEOTIDE SEQUENCE [LARGE SCALE GENOMIC DNA]</scope>
    <source>
        <strain evidence="1 2">Kb82</strain>
    </source>
</reference>
<proteinExistence type="predicted"/>
<protein>
    <submittedName>
        <fullName evidence="1">Uncharacterized protein</fullName>
    </submittedName>
</protein>
<dbReference type="EMBL" id="PRDM01000001">
    <property type="protein sequence ID" value="MBE8723394.1"/>
    <property type="molecule type" value="Genomic_DNA"/>
</dbReference>
<name>A0ABR9TEB1_9FLAO</name>
<evidence type="ECO:0000313" key="2">
    <source>
        <dbReference type="Proteomes" id="UP000640614"/>
    </source>
</evidence>
<keyword evidence="2" id="KW-1185">Reference proteome</keyword>
<evidence type="ECO:0000313" key="1">
    <source>
        <dbReference type="EMBL" id="MBE8723394.1"/>
    </source>
</evidence>
<comment type="caution">
    <text evidence="1">The sequence shown here is derived from an EMBL/GenBank/DDBJ whole genome shotgun (WGS) entry which is preliminary data.</text>
</comment>
<sequence length="85" mass="10568">MALKSVRIQDLCVQIKLFSFLIFSLKWLKMFKIRLSFLWQKRYGVHWTLRHECAINFLIVFINIKKRYKRQNPENLMICRVFRLF</sequence>